<organism evidence="1 2">
    <name type="scientific">Cadophora malorum</name>
    <dbReference type="NCBI Taxonomy" id="108018"/>
    <lineage>
        <taxon>Eukaryota</taxon>
        <taxon>Fungi</taxon>
        <taxon>Dikarya</taxon>
        <taxon>Ascomycota</taxon>
        <taxon>Pezizomycotina</taxon>
        <taxon>Leotiomycetes</taxon>
        <taxon>Helotiales</taxon>
        <taxon>Ploettnerulaceae</taxon>
        <taxon>Cadophora</taxon>
    </lineage>
</organism>
<evidence type="ECO:0008006" key="3">
    <source>
        <dbReference type="Google" id="ProtNLM"/>
    </source>
</evidence>
<dbReference type="OrthoDB" id="3445164at2759"/>
<name>A0A8H7WFH5_9HELO</name>
<comment type="caution">
    <text evidence="1">The sequence shown here is derived from an EMBL/GenBank/DDBJ whole genome shotgun (WGS) entry which is preliminary data.</text>
</comment>
<protein>
    <recommendedName>
        <fullName evidence="3">F-box domain-containing protein</fullName>
    </recommendedName>
</protein>
<evidence type="ECO:0000313" key="1">
    <source>
        <dbReference type="EMBL" id="KAG4423768.1"/>
    </source>
</evidence>
<dbReference type="Proteomes" id="UP000664132">
    <property type="component" value="Unassembled WGS sequence"/>
</dbReference>
<sequence>MSPPLPHSDLRKMILGRDPEDKDGTLAMLEADDFFEIKERKTLHFLDLPIEIHWRFLNFVSDLDTISLTLAWNVITFIPHIPIACFESFRKLYTRSFALTRTYDLSLSSGSPSSLTPHPHPTGCRHCVPVLYALAHCELHHHIRCFFPPEYTHCVNCDLYTLCEQKNFSDSKEICGRCRVAYKRRYKRGRRFVDVKKGEVV</sequence>
<gene>
    <name evidence="1" type="ORF">IFR04_003064</name>
</gene>
<accession>A0A8H7WFH5</accession>
<reference evidence="1" key="1">
    <citation type="submission" date="2021-02" db="EMBL/GenBank/DDBJ databases">
        <title>Genome sequence Cadophora malorum strain M34.</title>
        <authorList>
            <person name="Stefanovic E."/>
            <person name="Vu D."/>
            <person name="Scully C."/>
            <person name="Dijksterhuis J."/>
            <person name="Roader J."/>
            <person name="Houbraken J."/>
        </authorList>
    </citation>
    <scope>NUCLEOTIDE SEQUENCE</scope>
    <source>
        <strain evidence="1">M34</strain>
    </source>
</reference>
<proteinExistence type="predicted"/>
<keyword evidence="2" id="KW-1185">Reference proteome</keyword>
<evidence type="ECO:0000313" key="2">
    <source>
        <dbReference type="Proteomes" id="UP000664132"/>
    </source>
</evidence>
<dbReference type="EMBL" id="JAFJYH010000029">
    <property type="protein sequence ID" value="KAG4423768.1"/>
    <property type="molecule type" value="Genomic_DNA"/>
</dbReference>
<dbReference type="AlphaFoldDB" id="A0A8H7WFH5"/>